<name>A0A9N9X553_PHACE</name>
<protein>
    <recommendedName>
        <fullName evidence="4">E3 ubiquitin-protein ligase Sina-like RING finger domain-containing protein</fullName>
    </recommendedName>
</protein>
<dbReference type="GO" id="GO:0008270">
    <property type="term" value="F:zinc ion binding"/>
    <property type="evidence" value="ECO:0007669"/>
    <property type="project" value="UniProtKB-KW"/>
</dbReference>
<dbReference type="OrthoDB" id="6677380at2759"/>
<dbReference type="InterPro" id="IPR049548">
    <property type="entry name" value="Sina-like_RING"/>
</dbReference>
<dbReference type="Gene3D" id="3.30.40.10">
    <property type="entry name" value="Zinc/RING finger domain, C3HC4 (zinc finger)"/>
    <property type="match status" value="1"/>
</dbReference>
<dbReference type="EMBL" id="OU896713">
    <property type="protein sequence ID" value="CAG9824083.1"/>
    <property type="molecule type" value="Genomic_DNA"/>
</dbReference>
<dbReference type="GO" id="GO:0005737">
    <property type="term" value="C:cytoplasm"/>
    <property type="evidence" value="ECO:0007669"/>
    <property type="project" value="TreeGrafter"/>
</dbReference>
<dbReference type="InterPro" id="IPR013083">
    <property type="entry name" value="Znf_RING/FYVE/PHD"/>
</dbReference>
<dbReference type="GO" id="GO:0061630">
    <property type="term" value="F:ubiquitin protein ligase activity"/>
    <property type="evidence" value="ECO:0007669"/>
    <property type="project" value="TreeGrafter"/>
</dbReference>
<keyword evidence="3" id="KW-0862">Zinc</keyword>
<evidence type="ECO:0000259" key="4">
    <source>
        <dbReference type="Pfam" id="PF21362"/>
    </source>
</evidence>
<dbReference type="PANTHER" id="PTHR45877">
    <property type="entry name" value="E3 UBIQUITIN-PROTEIN LIGASE SIAH2"/>
    <property type="match status" value="1"/>
</dbReference>
<dbReference type="GO" id="GO:0031624">
    <property type="term" value="F:ubiquitin conjugating enzyme binding"/>
    <property type="evidence" value="ECO:0007669"/>
    <property type="project" value="TreeGrafter"/>
</dbReference>
<evidence type="ECO:0000313" key="6">
    <source>
        <dbReference type="Proteomes" id="UP001153737"/>
    </source>
</evidence>
<feature type="domain" description="E3 ubiquitin-protein ligase Sina-like RING finger" evidence="4">
    <location>
        <begin position="303"/>
        <end position="337"/>
    </location>
</feature>
<evidence type="ECO:0000256" key="1">
    <source>
        <dbReference type="ARBA" id="ARBA00022723"/>
    </source>
</evidence>
<keyword evidence="6" id="KW-1185">Reference proteome</keyword>
<keyword evidence="1" id="KW-0479">Metal-binding</keyword>
<gene>
    <name evidence="5" type="ORF">PHAECO_LOCUS10973</name>
</gene>
<evidence type="ECO:0000313" key="5">
    <source>
        <dbReference type="EMBL" id="CAG9824083.1"/>
    </source>
</evidence>
<dbReference type="Pfam" id="PF21362">
    <property type="entry name" value="Sina_RING"/>
    <property type="match status" value="1"/>
</dbReference>
<evidence type="ECO:0000256" key="2">
    <source>
        <dbReference type="ARBA" id="ARBA00022771"/>
    </source>
</evidence>
<evidence type="ECO:0000256" key="3">
    <source>
        <dbReference type="ARBA" id="ARBA00022833"/>
    </source>
</evidence>
<reference evidence="5" key="2">
    <citation type="submission" date="2022-10" db="EMBL/GenBank/DDBJ databases">
        <authorList>
            <consortium name="ENA_rothamsted_submissions"/>
            <consortium name="culmorum"/>
            <person name="King R."/>
        </authorList>
    </citation>
    <scope>NUCLEOTIDE SEQUENCE</scope>
</reference>
<keyword evidence="2" id="KW-0863">Zinc-finger</keyword>
<reference evidence="5" key="1">
    <citation type="submission" date="2022-01" db="EMBL/GenBank/DDBJ databases">
        <authorList>
            <person name="King R."/>
        </authorList>
    </citation>
    <scope>NUCLEOTIDE SEQUENCE</scope>
</reference>
<sequence length="388" mass="44677">MAESLEIQNALLSMKCCLCNQVLSVPPIISISEDGKQLKCGRCKNVEKPFCARNFALENISQFLSFPCIYENCDQMIPWKEVVDHEDFLCANKTIKCPIYYECDDDIVEMRTFEEHMNDKHPGHFFLKTLEDTLPSNDACIYVVKDCIRYFFVSVTHSSTTLDIYFAGLNKINILFAYELKLSSIHDDAYSVTIENQPINNYDERDHCFKCIDEKCDLIHHPHSRVNGNVPVNVTCNKIDLTHIKPLFGDDSEIKFSMKIVPNDFERCINKLVDGNRIGKTVRKIDPTVVEQCVDLLREQLKCSVCMDYMTLNIYNCQKGHVVCNMCRTEHSECTSCQTRIRKSRNLPLQKLADEIVLTCLFSKNGCEFTGKLVLLSEHEENCKHNIM</sequence>
<dbReference type="GO" id="GO:0043161">
    <property type="term" value="P:proteasome-mediated ubiquitin-dependent protein catabolic process"/>
    <property type="evidence" value="ECO:0007669"/>
    <property type="project" value="TreeGrafter"/>
</dbReference>
<dbReference type="Proteomes" id="UP001153737">
    <property type="component" value="Chromosome 7"/>
</dbReference>
<dbReference type="AlphaFoldDB" id="A0A9N9X553"/>
<organism evidence="5 6">
    <name type="scientific">Phaedon cochleariae</name>
    <name type="common">Mustard beetle</name>
    <dbReference type="NCBI Taxonomy" id="80249"/>
    <lineage>
        <taxon>Eukaryota</taxon>
        <taxon>Metazoa</taxon>
        <taxon>Ecdysozoa</taxon>
        <taxon>Arthropoda</taxon>
        <taxon>Hexapoda</taxon>
        <taxon>Insecta</taxon>
        <taxon>Pterygota</taxon>
        <taxon>Neoptera</taxon>
        <taxon>Endopterygota</taxon>
        <taxon>Coleoptera</taxon>
        <taxon>Polyphaga</taxon>
        <taxon>Cucujiformia</taxon>
        <taxon>Chrysomeloidea</taxon>
        <taxon>Chrysomelidae</taxon>
        <taxon>Chrysomelinae</taxon>
        <taxon>Chrysomelini</taxon>
        <taxon>Phaedon</taxon>
    </lineage>
</organism>
<dbReference type="InterPro" id="IPR004162">
    <property type="entry name" value="SINA-like_animal"/>
</dbReference>
<accession>A0A9N9X553</accession>
<proteinExistence type="predicted"/>
<dbReference type="PANTHER" id="PTHR45877:SF2">
    <property type="entry name" value="E3 UBIQUITIN-PROTEIN LIGASE SINA-RELATED"/>
    <property type="match status" value="1"/>
</dbReference>